<sequence length="222" mass="25415">MDTRTPSPNPFLHGESPYLKFYLKLGVYAGERDSTVLESWLNEWELTTKTFPLSAQQLGWVLTLKLKGGAQLCFRATLPAQEHNSLEWDKVARELRSYFIQSDEKWDLENRWQQLCQTESARSFISELLKLHLVLNKPEEEVLRKICAMSREPLRGELRLRRPGSLNEAITLASHFDDAGAFEGKRTGHGFLPLMSLPPATQNFSVPANARPQHCPPPPWFN</sequence>
<dbReference type="AlphaFoldDB" id="B6K8F7"/>
<proteinExistence type="predicted"/>
<dbReference type="STRING" id="402676.B6K8F7"/>
<dbReference type="GeneID" id="7047645"/>
<gene>
    <name evidence="2" type="ORF">SJAG_05050</name>
</gene>
<accession>B6K8F7</accession>
<dbReference type="VEuPathDB" id="FungiDB:SJAG_05050"/>
<dbReference type="EMBL" id="KE651170">
    <property type="protein sequence ID" value="EEB04997.1"/>
    <property type="molecule type" value="Genomic_DNA"/>
</dbReference>
<dbReference type="RefSeq" id="XP_002176104.1">
    <property type="nucleotide sequence ID" value="XM_002176068.2"/>
</dbReference>
<evidence type="ECO:0000259" key="1">
    <source>
        <dbReference type="Pfam" id="PF03732"/>
    </source>
</evidence>
<dbReference type="JaponicusDB" id="SJAG_05050"/>
<protein>
    <recommendedName>
        <fullName evidence="1">Retrotransposon gag domain-containing protein</fullName>
    </recommendedName>
</protein>
<dbReference type="HOGENOM" id="CLU_1246002_0_0_1"/>
<dbReference type="Pfam" id="PF03732">
    <property type="entry name" value="Retrotrans_gag"/>
    <property type="match status" value="1"/>
</dbReference>
<feature type="domain" description="Retrotransposon gag" evidence="1">
    <location>
        <begin position="63"/>
        <end position="144"/>
    </location>
</feature>
<name>B6K8F7_SCHJY</name>
<evidence type="ECO:0000313" key="2">
    <source>
        <dbReference type="EMBL" id="EEB04997.1"/>
    </source>
</evidence>
<keyword evidence="3" id="KW-1185">Reference proteome</keyword>
<dbReference type="InterPro" id="IPR005162">
    <property type="entry name" value="Retrotrans_gag_dom"/>
</dbReference>
<dbReference type="Proteomes" id="UP000001744">
    <property type="component" value="Unassembled WGS sequence"/>
</dbReference>
<organism evidence="2 3">
    <name type="scientific">Schizosaccharomyces japonicus (strain yFS275 / FY16936)</name>
    <name type="common">Fission yeast</name>
    <dbReference type="NCBI Taxonomy" id="402676"/>
    <lineage>
        <taxon>Eukaryota</taxon>
        <taxon>Fungi</taxon>
        <taxon>Dikarya</taxon>
        <taxon>Ascomycota</taxon>
        <taxon>Taphrinomycotina</taxon>
        <taxon>Schizosaccharomycetes</taxon>
        <taxon>Schizosaccharomycetales</taxon>
        <taxon>Schizosaccharomycetaceae</taxon>
        <taxon>Schizosaccharomyces</taxon>
    </lineage>
</organism>
<evidence type="ECO:0000313" key="3">
    <source>
        <dbReference type="Proteomes" id="UP000001744"/>
    </source>
</evidence>
<reference evidence="2 3" key="1">
    <citation type="journal article" date="2011" name="Science">
        <title>Comparative functional genomics of the fission yeasts.</title>
        <authorList>
            <person name="Rhind N."/>
            <person name="Chen Z."/>
            <person name="Yassour M."/>
            <person name="Thompson D.A."/>
            <person name="Haas B.J."/>
            <person name="Habib N."/>
            <person name="Wapinski I."/>
            <person name="Roy S."/>
            <person name="Lin M.F."/>
            <person name="Heiman D.I."/>
            <person name="Young S.K."/>
            <person name="Furuya K."/>
            <person name="Guo Y."/>
            <person name="Pidoux A."/>
            <person name="Chen H.M."/>
            <person name="Robbertse B."/>
            <person name="Goldberg J.M."/>
            <person name="Aoki K."/>
            <person name="Bayne E.H."/>
            <person name="Berlin A.M."/>
            <person name="Desjardins C.A."/>
            <person name="Dobbs E."/>
            <person name="Dukaj L."/>
            <person name="Fan L."/>
            <person name="FitzGerald M.G."/>
            <person name="French C."/>
            <person name="Gujja S."/>
            <person name="Hansen K."/>
            <person name="Keifenheim D."/>
            <person name="Levin J.Z."/>
            <person name="Mosher R.A."/>
            <person name="Mueller C.A."/>
            <person name="Pfiffner J."/>
            <person name="Priest M."/>
            <person name="Russ C."/>
            <person name="Smialowska A."/>
            <person name="Swoboda P."/>
            <person name="Sykes S.M."/>
            <person name="Vaughn M."/>
            <person name="Vengrova S."/>
            <person name="Yoder R."/>
            <person name="Zeng Q."/>
            <person name="Allshire R."/>
            <person name="Baulcombe D."/>
            <person name="Birren B.W."/>
            <person name="Brown W."/>
            <person name="Ekwall K."/>
            <person name="Kellis M."/>
            <person name="Leatherwood J."/>
            <person name="Levin H."/>
            <person name="Margalit H."/>
            <person name="Martienssen R."/>
            <person name="Nieduszynski C.A."/>
            <person name="Spatafora J.W."/>
            <person name="Friedman N."/>
            <person name="Dalgaard J.Z."/>
            <person name="Baumann P."/>
            <person name="Niki H."/>
            <person name="Regev A."/>
            <person name="Nusbaum C."/>
        </authorList>
    </citation>
    <scope>NUCLEOTIDE SEQUENCE [LARGE SCALE GENOMIC DNA]</scope>
    <source>
        <strain evidence="3">yFS275 / FY16936</strain>
    </source>
</reference>